<keyword evidence="2" id="KW-0238">DNA-binding</keyword>
<dbReference type="InterPro" id="IPR008920">
    <property type="entry name" value="TF_FadR/GntR_C"/>
</dbReference>
<evidence type="ECO:0000256" key="3">
    <source>
        <dbReference type="ARBA" id="ARBA00023163"/>
    </source>
</evidence>
<keyword evidence="6" id="KW-1185">Reference proteome</keyword>
<comment type="caution">
    <text evidence="5">The sequence shown here is derived from an EMBL/GenBank/DDBJ whole genome shotgun (WGS) entry which is preliminary data.</text>
</comment>
<dbReference type="EMBL" id="JBHTLX010000017">
    <property type="protein sequence ID" value="MFD1248710.1"/>
    <property type="molecule type" value="Genomic_DNA"/>
</dbReference>
<dbReference type="SUPFAM" id="SSF48008">
    <property type="entry name" value="GntR ligand-binding domain-like"/>
    <property type="match status" value="1"/>
</dbReference>
<gene>
    <name evidence="5" type="ORF">ACFQ3F_13000</name>
</gene>
<protein>
    <submittedName>
        <fullName evidence="5">GntR family transcriptional regulator</fullName>
    </submittedName>
</protein>
<reference evidence="6" key="1">
    <citation type="journal article" date="2019" name="Int. J. Syst. Evol. Microbiol.">
        <title>The Global Catalogue of Microorganisms (GCM) 10K type strain sequencing project: providing services to taxonomists for standard genome sequencing and annotation.</title>
        <authorList>
            <consortium name="The Broad Institute Genomics Platform"/>
            <consortium name="The Broad Institute Genome Sequencing Center for Infectious Disease"/>
            <person name="Wu L."/>
            <person name="Ma J."/>
        </authorList>
    </citation>
    <scope>NUCLEOTIDE SEQUENCE [LARGE SCALE GENOMIC DNA]</scope>
    <source>
        <strain evidence="6">CCUG 52478</strain>
    </source>
</reference>
<dbReference type="CDD" id="cd07377">
    <property type="entry name" value="WHTH_GntR"/>
    <property type="match status" value="1"/>
</dbReference>
<accession>A0ABW3W0V2</accession>
<dbReference type="InterPro" id="IPR036388">
    <property type="entry name" value="WH-like_DNA-bd_sf"/>
</dbReference>
<dbReference type="Proteomes" id="UP001597229">
    <property type="component" value="Unassembled WGS sequence"/>
</dbReference>
<dbReference type="PANTHER" id="PTHR43537:SF45">
    <property type="entry name" value="GNTR FAMILY REGULATORY PROTEIN"/>
    <property type="match status" value="1"/>
</dbReference>
<dbReference type="Pfam" id="PF07729">
    <property type="entry name" value="FCD"/>
    <property type="match status" value="1"/>
</dbReference>
<dbReference type="InterPro" id="IPR000524">
    <property type="entry name" value="Tscrpt_reg_HTH_GntR"/>
</dbReference>
<dbReference type="PRINTS" id="PR00035">
    <property type="entry name" value="HTHGNTR"/>
</dbReference>
<dbReference type="Gene3D" id="1.20.120.530">
    <property type="entry name" value="GntR ligand-binding domain-like"/>
    <property type="match status" value="1"/>
</dbReference>
<evidence type="ECO:0000313" key="5">
    <source>
        <dbReference type="EMBL" id="MFD1248710.1"/>
    </source>
</evidence>
<sequence>MAVTSSEGTLGSRYRSLRELVCDNLRDRIIEHQLAPGERLVERDLADALDVSRIVVREAIHQLSTEGLVTILPRRGAQVAALDPVDAENLFEVRIGLESMAAAAAAERRTDSDLARFDDLMEQARAATRDGEAKRAAYLNMEFHQAVVDASGNPLLGTIFRSLSGRALQLFRIGQDLDAHGLHDDHVDLVDALRERDADRARSLMADHIAATRESTVERVRALAERR</sequence>
<dbReference type="SMART" id="SM00895">
    <property type="entry name" value="FCD"/>
    <property type="match status" value="1"/>
</dbReference>
<keyword evidence="3" id="KW-0804">Transcription</keyword>
<proteinExistence type="predicted"/>
<name>A0ABW3W0V2_9ACTN</name>
<evidence type="ECO:0000259" key="4">
    <source>
        <dbReference type="PROSITE" id="PS50949"/>
    </source>
</evidence>
<evidence type="ECO:0000256" key="2">
    <source>
        <dbReference type="ARBA" id="ARBA00023125"/>
    </source>
</evidence>
<dbReference type="RefSeq" id="WP_367919234.1">
    <property type="nucleotide sequence ID" value="NZ_BAABAC010000020.1"/>
</dbReference>
<evidence type="ECO:0000313" key="6">
    <source>
        <dbReference type="Proteomes" id="UP001597229"/>
    </source>
</evidence>
<feature type="domain" description="HTH gntR-type" evidence="4">
    <location>
        <begin position="15"/>
        <end position="82"/>
    </location>
</feature>
<evidence type="ECO:0000256" key="1">
    <source>
        <dbReference type="ARBA" id="ARBA00023015"/>
    </source>
</evidence>
<keyword evidence="1" id="KW-0805">Transcription regulation</keyword>
<dbReference type="InterPro" id="IPR011711">
    <property type="entry name" value="GntR_C"/>
</dbReference>
<dbReference type="PROSITE" id="PS50949">
    <property type="entry name" value="HTH_GNTR"/>
    <property type="match status" value="1"/>
</dbReference>
<dbReference type="Gene3D" id="1.10.10.10">
    <property type="entry name" value="Winged helix-like DNA-binding domain superfamily/Winged helix DNA-binding domain"/>
    <property type="match status" value="1"/>
</dbReference>
<organism evidence="5 6">
    <name type="scientific">Nocardioides ginsengisoli</name>
    <dbReference type="NCBI Taxonomy" id="363868"/>
    <lineage>
        <taxon>Bacteria</taxon>
        <taxon>Bacillati</taxon>
        <taxon>Actinomycetota</taxon>
        <taxon>Actinomycetes</taxon>
        <taxon>Propionibacteriales</taxon>
        <taxon>Nocardioidaceae</taxon>
        <taxon>Nocardioides</taxon>
    </lineage>
</organism>
<dbReference type="SMART" id="SM00345">
    <property type="entry name" value="HTH_GNTR"/>
    <property type="match status" value="1"/>
</dbReference>
<dbReference type="SUPFAM" id="SSF46785">
    <property type="entry name" value="Winged helix' DNA-binding domain"/>
    <property type="match status" value="1"/>
</dbReference>
<dbReference type="PANTHER" id="PTHR43537">
    <property type="entry name" value="TRANSCRIPTIONAL REGULATOR, GNTR FAMILY"/>
    <property type="match status" value="1"/>
</dbReference>
<dbReference type="Pfam" id="PF00392">
    <property type="entry name" value="GntR"/>
    <property type="match status" value="1"/>
</dbReference>
<dbReference type="InterPro" id="IPR036390">
    <property type="entry name" value="WH_DNA-bd_sf"/>
</dbReference>